<keyword evidence="4" id="KW-0804">Transcription</keyword>
<feature type="domain" description="MBD" evidence="7">
    <location>
        <begin position="81"/>
        <end position="155"/>
    </location>
</feature>
<evidence type="ECO:0000313" key="8">
    <source>
        <dbReference type="Proteomes" id="UP001652660"/>
    </source>
</evidence>
<feature type="region of interest" description="Disordered" evidence="6">
    <location>
        <begin position="606"/>
        <end position="627"/>
    </location>
</feature>
<feature type="region of interest" description="Disordered" evidence="6">
    <location>
        <begin position="464"/>
        <end position="494"/>
    </location>
</feature>
<evidence type="ECO:0000313" key="10">
    <source>
        <dbReference type="RefSeq" id="XP_027081965.1"/>
    </source>
</evidence>
<dbReference type="GO" id="GO:0005634">
    <property type="term" value="C:nucleus"/>
    <property type="evidence" value="ECO:0007669"/>
    <property type="project" value="UniProtKB-SubCell"/>
</dbReference>
<dbReference type="InterPro" id="IPR001739">
    <property type="entry name" value="Methyl_CpG_DNA-bd"/>
</dbReference>
<feature type="compositionally biased region" description="Basic and acidic residues" evidence="6">
    <location>
        <begin position="145"/>
        <end position="162"/>
    </location>
</feature>
<dbReference type="AlphaFoldDB" id="A0A6P6TUK4"/>
<feature type="compositionally biased region" description="Basic and acidic residues" evidence="6">
    <location>
        <begin position="471"/>
        <end position="491"/>
    </location>
</feature>
<dbReference type="PROSITE" id="PS50982">
    <property type="entry name" value="MBD"/>
    <property type="match status" value="2"/>
</dbReference>
<dbReference type="SUPFAM" id="SSF54171">
    <property type="entry name" value="DNA-binding domain"/>
    <property type="match status" value="3"/>
</dbReference>
<organism evidence="8 10">
    <name type="scientific">Coffea arabica</name>
    <name type="common">Arabian coffee</name>
    <dbReference type="NCBI Taxonomy" id="13443"/>
    <lineage>
        <taxon>Eukaryota</taxon>
        <taxon>Viridiplantae</taxon>
        <taxon>Streptophyta</taxon>
        <taxon>Embryophyta</taxon>
        <taxon>Tracheophyta</taxon>
        <taxon>Spermatophyta</taxon>
        <taxon>Magnoliopsida</taxon>
        <taxon>eudicotyledons</taxon>
        <taxon>Gunneridae</taxon>
        <taxon>Pentapetalae</taxon>
        <taxon>asterids</taxon>
        <taxon>lamiids</taxon>
        <taxon>Gentianales</taxon>
        <taxon>Rubiaceae</taxon>
        <taxon>Ixoroideae</taxon>
        <taxon>Gardenieae complex</taxon>
        <taxon>Bertiereae - Coffeeae clade</taxon>
        <taxon>Coffeeae</taxon>
        <taxon>Coffea</taxon>
    </lineage>
</organism>
<sequence length="826" mass="91429">MVHGKSPDELPPGWKEHVKVSNGRKIKYYTDDVTGLKFYSKKRVINFVQTKDACQGTPHSVSDHDLKSSCSKTEASPSQVVVEKNSSLEWLPQGWIIESRYRKSGATAGSVYKTYVDPLTGSKFYSKPQVMQYLESVNFNASPEKQQKEVRGDNSSKQDAPQHCESMSKSFISGKDDNGMGKPFVENVCCEIIGDNSSKQDSPKQSKFTTGKDHISGKEGNGIGKPSLEIVYDICFQEVSGDNSFKQDAPQHCESTKGKSHISEKEENRMDKPFLEIVHSAVDESKVLDELPPGWIKEIRARKQGTRKDPYYIDPVSGYEFRSKKDALRYLEFGDISRCAITPKKRDRNDLKLVEHEVFAQPDGKKLGQALGGGQLFGGQKAENDGSFLRSIAAAPEAERSQETNADNKSTDAKISTSKVDAVQEMQLCSKEIKCDRAWENPQPKSECSKLEMKAVHDIGAVSSITTAVSHEQKKPEIESSRETPSNDRYADTNITTSTVDAVVLQICSELNNCDRSAGRSHPIVEGSNLDLEVDVNGAVSSIATALLHEQKHPQEYLDTGTQIQPKKSKKRKALSMPPRSSKRLSGQEPEILPNMGLSERALRAAVRKPGQTETNNSSSGQTVTYVSSSLTQNSEANGGQQHIDTQLQREIIADLTSCKVALLETEMQNNIEKPLQEQAVQEQVVGQVNEAQEEENQRSQDSQFWYPFGDSFSDPCYEFAFKTLTGEIPLEDTLAFPGCFQQQIETSFTEGNANFGLSEIDKPALFQNDVPSHFDSVQQNAAVEQVQPKLITPPGNINLPSCSSFGSQQPSLEARSKDYETKVNS</sequence>
<evidence type="ECO:0000256" key="3">
    <source>
        <dbReference type="ARBA" id="ARBA00023125"/>
    </source>
</evidence>
<reference evidence="8" key="1">
    <citation type="journal article" date="2025" name="Foods">
        <title>Unveiling the Microbial Signatures of Arabica Coffee Cherries: Insights into Ripeness Specific Diversity, Functional Traits, and Implications for Quality and Safety.</title>
        <authorList>
            <consortium name="RefSeq"/>
            <person name="Tenea G.N."/>
            <person name="Cifuentes V."/>
            <person name="Reyes P."/>
            <person name="Cevallos-Vallejos M."/>
        </authorList>
    </citation>
    <scope>NUCLEOTIDE SEQUENCE [LARGE SCALE GENOMIC DNA]</scope>
</reference>
<name>A0A6P6TUK4_COFAR</name>
<evidence type="ECO:0000256" key="2">
    <source>
        <dbReference type="ARBA" id="ARBA00023015"/>
    </source>
</evidence>
<dbReference type="Proteomes" id="UP001652660">
    <property type="component" value="Chromosome 8e"/>
</dbReference>
<keyword evidence="3" id="KW-0238">DNA-binding</keyword>
<keyword evidence="5" id="KW-0539">Nucleus</keyword>
<feature type="compositionally biased region" description="Polar residues" evidence="6">
    <location>
        <begin position="403"/>
        <end position="417"/>
    </location>
</feature>
<dbReference type="InterPro" id="IPR016177">
    <property type="entry name" value="DNA-bd_dom_sf"/>
</dbReference>
<feature type="compositionally biased region" description="Basic and acidic residues" evidence="6">
    <location>
        <begin position="249"/>
        <end position="267"/>
    </location>
</feature>
<proteinExistence type="predicted"/>
<feature type="region of interest" description="Disordered" evidence="6">
    <location>
        <begin position="246"/>
        <end position="267"/>
    </location>
</feature>
<feature type="compositionally biased region" description="Polar residues" evidence="6">
    <location>
        <begin position="612"/>
        <end position="627"/>
    </location>
</feature>
<evidence type="ECO:0000256" key="5">
    <source>
        <dbReference type="ARBA" id="ARBA00023242"/>
    </source>
</evidence>
<accession>A0A6P6TUK4</accession>
<feature type="compositionally biased region" description="Basic and acidic residues" evidence="6">
    <location>
        <begin position="815"/>
        <end position="826"/>
    </location>
</feature>
<dbReference type="Pfam" id="PF01429">
    <property type="entry name" value="MBD"/>
    <property type="match status" value="2"/>
</dbReference>
<protein>
    <submittedName>
        <fullName evidence="9 10">Uncharacterized protein LOC113704330 isoform X1</fullName>
    </submittedName>
</protein>
<evidence type="ECO:0000256" key="6">
    <source>
        <dbReference type="SAM" id="MobiDB-lite"/>
    </source>
</evidence>
<reference evidence="9 10" key="2">
    <citation type="submission" date="2025-04" db="UniProtKB">
        <authorList>
            <consortium name="RefSeq"/>
        </authorList>
    </citation>
    <scope>IDENTIFICATION</scope>
    <source>
        <tissue evidence="9 10">Leaves</tissue>
    </source>
</reference>
<dbReference type="GeneID" id="113704330"/>
<evidence type="ECO:0000256" key="4">
    <source>
        <dbReference type="ARBA" id="ARBA00023163"/>
    </source>
</evidence>
<dbReference type="PANTHER" id="PTHR34067:SF20">
    <property type="entry name" value="OS08G0206700 PROTEIN"/>
    <property type="match status" value="1"/>
</dbReference>
<dbReference type="RefSeq" id="XP_027081964.1">
    <property type="nucleotide sequence ID" value="XM_027226163.1"/>
</dbReference>
<dbReference type="Gene3D" id="3.30.890.10">
    <property type="entry name" value="Methyl-cpg-binding Protein 2, Chain A"/>
    <property type="match status" value="3"/>
</dbReference>
<dbReference type="PANTHER" id="PTHR34067">
    <property type="entry name" value="OS04G0193200 PROTEIN"/>
    <property type="match status" value="1"/>
</dbReference>
<evidence type="ECO:0000256" key="1">
    <source>
        <dbReference type="ARBA" id="ARBA00004123"/>
    </source>
</evidence>
<feature type="region of interest" description="Disordered" evidence="6">
    <location>
        <begin position="195"/>
        <end position="222"/>
    </location>
</feature>
<gene>
    <name evidence="9 10" type="primary">LOC113704330</name>
</gene>
<evidence type="ECO:0000259" key="7">
    <source>
        <dbReference type="PROSITE" id="PS50982"/>
    </source>
</evidence>
<dbReference type="InterPro" id="IPR038945">
    <property type="entry name" value="MBD13-like"/>
</dbReference>
<feature type="region of interest" description="Disordered" evidence="6">
    <location>
        <begin position="396"/>
        <end position="417"/>
    </location>
</feature>
<feature type="region of interest" description="Disordered" evidence="6">
    <location>
        <begin position="554"/>
        <end position="590"/>
    </location>
</feature>
<feature type="region of interest" description="Disordered" evidence="6">
    <location>
        <begin position="806"/>
        <end position="826"/>
    </location>
</feature>
<feature type="compositionally biased region" description="Polar residues" evidence="6">
    <location>
        <begin position="195"/>
        <end position="209"/>
    </location>
</feature>
<evidence type="ECO:0000313" key="9">
    <source>
        <dbReference type="RefSeq" id="XP_027081964.1"/>
    </source>
</evidence>
<comment type="subcellular location">
    <subcellularLocation>
        <location evidence="1">Nucleus</location>
    </subcellularLocation>
</comment>
<dbReference type="GO" id="GO:0003677">
    <property type="term" value="F:DNA binding"/>
    <property type="evidence" value="ECO:0007669"/>
    <property type="project" value="UniProtKB-KW"/>
</dbReference>
<feature type="domain" description="MBD" evidence="7">
    <location>
        <begin position="281"/>
        <end position="353"/>
    </location>
</feature>
<feature type="region of interest" description="Disordered" evidence="6">
    <location>
        <begin position="143"/>
        <end position="177"/>
    </location>
</feature>
<keyword evidence="2" id="KW-0805">Transcription regulation</keyword>
<dbReference type="RefSeq" id="XP_027081965.1">
    <property type="nucleotide sequence ID" value="XM_027226164.1"/>
</dbReference>
<keyword evidence="8" id="KW-1185">Reference proteome</keyword>
<dbReference type="OrthoDB" id="10072024at2759"/>